<reference evidence="7" key="1">
    <citation type="journal article" date="2016" name="Front. Microbiol.">
        <title>Genome Sequence of the Piezophilic, Mesophilic Sulfate-Reducing Bacterium Desulfovibrio indicus J2T.</title>
        <authorList>
            <person name="Cao J."/>
            <person name="Maignien L."/>
            <person name="Shao Z."/>
            <person name="Alain K."/>
            <person name="Jebbar M."/>
        </authorList>
    </citation>
    <scope>NUCLEOTIDE SEQUENCE</scope>
    <source>
        <strain evidence="7">JCM 32048</strain>
    </source>
</reference>
<sequence>MFFKNNDTRAKLKAALRSQAVIEFDLSGTIVWANETFVDIVGYGLEEIVGRHHSMLVEDADRGPGYDAFWQSLRDGQYHAAVFKRIGKDLREVWFQASYNPLIGRDGKPYGVIKFATDVTRQEIGRADAEGKLRALDRSQSIIEFHLDGTIITANANFLAGTGYALDEVVGRHHSLFVPAEERESPDYRAFWERLRAGDFQAAEYRRVAKGGHDIYLQATYNPVFDAAGKLVKVVKFAADVTAAVTERMRRAELQGEIDRVASAVSETARQVETASKAARDASDNTQAVSAGAEELAASVGEIGQQVERALQMTRNAVEQANATSDVVGGLASAAQRIGDVVTLISGIASQTNLLALNATIEAARAGQAGRGFAVVATEVKALADQSARATGEIRAQIGQMQNAAREAATAITGIAGTVRHVDEISGAISAAVEEQSAVAQEISSAMQAMSGAVTEIGQAMTQIARTTQALDATTRQVREAACWLVA</sequence>
<dbReference type="Pfam" id="PF08448">
    <property type="entry name" value="PAS_4"/>
    <property type="match status" value="1"/>
</dbReference>
<dbReference type="InterPro" id="IPR004090">
    <property type="entry name" value="Chemotax_Me-accpt_rcpt"/>
</dbReference>
<feature type="domain" description="PAC" evidence="6">
    <location>
        <begin position="201"/>
        <end position="253"/>
    </location>
</feature>
<feature type="domain" description="PAS" evidence="5">
    <location>
        <begin position="8"/>
        <end position="76"/>
    </location>
</feature>
<dbReference type="NCBIfam" id="TIGR00229">
    <property type="entry name" value="sensory_box"/>
    <property type="match status" value="2"/>
</dbReference>
<dbReference type="PANTHER" id="PTHR32089:SF112">
    <property type="entry name" value="LYSOZYME-LIKE PROTEIN-RELATED"/>
    <property type="match status" value="1"/>
</dbReference>
<dbReference type="SUPFAM" id="SSF58104">
    <property type="entry name" value="Methyl-accepting chemotaxis protein (MCP) signaling domain"/>
    <property type="match status" value="1"/>
</dbReference>
<dbReference type="Pfam" id="PF00015">
    <property type="entry name" value="MCPsignal"/>
    <property type="match status" value="1"/>
</dbReference>
<protein>
    <submittedName>
        <fullName evidence="7">Biofilm dispersion protein BdlA</fullName>
    </submittedName>
</protein>
<dbReference type="InterPro" id="IPR000700">
    <property type="entry name" value="PAS-assoc_C"/>
</dbReference>
<dbReference type="SMART" id="SM00283">
    <property type="entry name" value="MA"/>
    <property type="match status" value="1"/>
</dbReference>
<dbReference type="EMBL" id="BPQJ01000008">
    <property type="protein sequence ID" value="GJD62030.1"/>
    <property type="molecule type" value="Genomic_DNA"/>
</dbReference>
<accession>A0AA37H9Y5</accession>
<dbReference type="Pfam" id="PF08447">
    <property type="entry name" value="PAS_3"/>
    <property type="match status" value="1"/>
</dbReference>
<keyword evidence="8" id="KW-1185">Reference proteome</keyword>
<evidence type="ECO:0000259" key="4">
    <source>
        <dbReference type="PROSITE" id="PS50111"/>
    </source>
</evidence>
<proteinExistence type="inferred from homology"/>
<dbReference type="GO" id="GO:0007165">
    <property type="term" value="P:signal transduction"/>
    <property type="evidence" value="ECO:0007669"/>
    <property type="project" value="UniProtKB-KW"/>
</dbReference>
<evidence type="ECO:0000259" key="6">
    <source>
        <dbReference type="PROSITE" id="PS50113"/>
    </source>
</evidence>
<dbReference type="InterPro" id="IPR035965">
    <property type="entry name" value="PAS-like_dom_sf"/>
</dbReference>
<dbReference type="CDD" id="cd00130">
    <property type="entry name" value="PAS"/>
    <property type="match status" value="2"/>
</dbReference>
<dbReference type="GO" id="GO:0016020">
    <property type="term" value="C:membrane"/>
    <property type="evidence" value="ECO:0007669"/>
    <property type="project" value="InterPro"/>
</dbReference>
<feature type="domain" description="Methyl-accepting transducer" evidence="4">
    <location>
        <begin position="262"/>
        <end position="479"/>
    </location>
</feature>
<dbReference type="InterPro" id="IPR001610">
    <property type="entry name" value="PAC"/>
</dbReference>
<dbReference type="SUPFAM" id="SSF55785">
    <property type="entry name" value="PYP-like sensor domain (PAS domain)"/>
    <property type="match status" value="2"/>
</dbReference>
<keyword evidence="1 3" id="KW-0807">Transducer</keyword>
<dbReference type="Gene3D" id="1.10.287.950">
    <property type="entry name" value="Methyl-accepting chemotaxis protein"/>
    <property type="match status" value="1"/>
</dbReference>
<dbReference type="InterPro" id="IPR004089">
    <property type="entry name" value="MCPsignal_dom"/>
</dbReference>
<dbReference type="PROSITE" id="PS50113">
    <property type="entry name" value="PAC"/>
    <property type="match status" value="1"/>
</dbReference>
<dbReference type="Gene3D" id="3.30.450.20">
    <property type="entry name" value="PAS domain"/>
    <property type="match status" value="2"/>
</dbReference>
<evidence type="ECO:0000313" key="8">
    <source>
        <dbReference type="Proteomes" id="UP001055286"/>
    </source>
</evidence>
<dbReference type="RefSeq" id="WP_099899983.1">
    <property type="nucleotide sequence ID" value="NZ_BPQJ01000008.1"/>
</dbReference>
<dbReference type="InterPro" id="IPR013656">
    <property type="entry name" value="PAS_4"/>
</dbReference>
<dbReference type="PROSITE" id="PS50112">
    <property type="entry name" value="PAS"/>
    <property type="match status" value="1"/>
</dbReference>
<name>A0AA37H9Y5_9HYPH</name>
<dbReference type="AlphaFoldDB" id="A0AA37H9Y5"/>
<evidence type="ECO:0000256" key="1">
    <source>
        <dbReference type="ARBA" id="ARBA00023224"/>
    </source>
</evidence>
<dbReference type="Proteomes" id="UP001055286">
    <property type="component" value="Unassembled WGS sequence"/>
</dbReference>
<dbReference type="InterPro" id="IPR000014">
    <property type="entry name" value="PAS"/>
</dbReference>
<comment type="caution">
    <text evidence="7">The sequence shown here is derived from an EMBL/GenBank/DDBJ whole genome shotgun (WGS) entry which is preliminary data.</text>
</comment>
<dbReference type="GO" id="GO:0004888">
    <property type="term" value="F:transmembrane signaling receptor activity"/>
    <property type="evidence" value="ECO:0007669"/>
    <property type="project" value="InterPro"/>
</dbReference>
<dbReference type="GO" id="GO:0006935">
    <property type="term" value="P:chemotaxis"/>
    <property type="evidence" value="ECO:0007669"/>
    <property type="project" value="InterPro"/>
</dbReference>
<comment type="similarity">
    <text evidence="2">Belongs to the methyl-accepting chemotaxis (MCP) protein family.</text>
</comment>
<reference evidence="7" key="2">
    <citation type="submission" date="2021-08" db="EMBL/GenBank/DDBJ databases">
        <authorList>
            <person name="Tani A."/>
            <person name="Ola A."/>
            <person name="Ogura Y."/>
            <person name="Katsura K."/>
            <person name="Hayashi T."/>
        </authorList>
    </citation>
    <scope>NUCLEOTIDE SEQUENCE</scope>
    <source>
        <strain evidence="7">JCM 32048</strain>
    </source>
</reference>
<dbReference type="PROSITE" id="PS50111">
    <property type="entry name" value="CHEMOTAXIS_TRANSDUC_2"/>
    <property type="match status" value="1"/>
</dbReference>
<gene>
    <name evidence="7" type="primary">bdlA_3</name>
    <name evidence="7" type="ORF">MPEAHAMD_2179</name>
</gene>
<dbReference type="PANTHER" id="PTHR32089">
    <property type="entry name" value="METHYL-ACCEPTING CHEMOTAXIS PROTEIN MCPB"/>
    <property type="match status" value="1"/>
</dbReference>
<organism evidence="7 8">
    <name type="scientific">Methylobacterium frigidaeris</name>
    <dbReference type="NCBI Taxonomy" id="2038277"/>
    <lineage>
        <taxon>Bacteria</taxon>
        <taxon>Pseudomonadati</taxon>
        <taxon>Pseudomonadota</taxon>
        <taxon>Alphaproteobacteria</taxon>
        <taxon>Hyphomicrobiales</taxon>
        <taxon>Methylobacteriaceae</taxon>
        <taxon>Methylobacterium</taxon>
    </lineage>
</organism>
<dbReference type="InterPro" id="IPR013655">
    <property type="entry name" value="PAS_fold_3"/>
</dbReference>
<dbReference type="PRINTS" id="PR00260">
    <property type="entry name" value="CHEMTRNSDUCR"/>
</dbReference>
<evidence type="ECO:0000313" key="7">
    <source>
        <dbReference type="EMBL" id="GJD62030.1"/>
    </source>
</evidence>
<evidence type="ECO:0000256" key="2">
    <source>
        <dbReference type="ARBA" id="ARBA00029447"/>
    </source>
</evidence>
<dbReference type="SMART" id="SM00086">
    <property type="entry name" value="PAC"/>
    <property type="match status" value="2"/>
</dbReference>
<dbReference type="SMART" id="SM00091">
    <property type="entry name" value="PAS"/>
    <property type="match status" value="2"/>
</dbReference>
<evidence type="ECO:0000259" key="5">
    <source>
        <dbReference type="PROSITE" id="PS50112"/>
    </source>
</evidence>
<evidence type="ECO:0000256" key="3">
    <source>
        <dbReference type="PROSITE-ProRule" id="PRU00284"/>
    </source>
</evidence>